<evidence type="ECO:0000313" key="2">
    <source>
        <dbReference type="Proteomes" id="UP000287651"/>
    </source>
</evidence>
<gene>
    <name evidence="1" type="ORF">B296_00009080</name>
</gene>
<proteinExistence type="predicted"/>
<evidence type="ECO:0000313" key="1">
    <source>
        <dbReference type="EMBL" id="RRT82369.1"/>
    </source>
</evidence>
<name>A0A427B1I2_ENSVE</name>
<protein>
    <submittedName>
        <fullName evidence="1">Uncharacterized protein</fullName>
    </submittedName>
</protein>
<comment type="caution">
    <text evidence="1">The sequence shown here is derived from an EMBL/GenBank/DDBJ whole genome shotgun (WGS) entry which is preliminary data.</text>
</comment>
<dbReference type="Proteomes" id="UP000287651">
    <property type="component" value="Unassembled WGS sequence"/>
</dbReference>
<accession>A0A427B1I2</accession>
<reference evidence="1 2" key="1">
    <citation type="journal article" date="2014" name="Agronomy (Basel)">
        <title>A Draft Genome Sequence for Ensete ventricosum, the Drought-Tolerant Tree Against Hunger.</title>
        <authorList>
            <person name="Harrison J."/>
            <person name="Moore K.A."/>
            <person name="Paszkiewicz K."/>
            <person name="Jones T."/>
            <person name="Grant M."/>
            <person name="Ambacheew D."/>
            <person name="Muzemil S."/>
            <person name="Studholme D.J."/>
        </authorList>
    </citation>
    <scope>NUCLEOTIDE SEQUENCE [LARGE SCALE GENOMIC DNA]</scope>
</reference>
<organism evidence="1 2">
    <name type="scientific">Ensete ventricosum</name>
    <name type="common">Abyssinian banana</name>
    <name type="synonym">Musa ensete</name>
    <dbReference type="NCBI Taxonomy" id="4639"/>
    <lineage>
        <taxon>Eukaryota</taxon>
        <taxon>Viridiplantae</taxon>
        <taxon>Streptophyta</taxon>
        <taxon>Embryophyta</taxon>
        <taxon>Tracheophyta</taxon>
        <taxon>Spermatophyta</taxon>
        <taxon>Magnoliopsida</taxon>
        <taxon>Liliopsida</taxon>
        <taxon>Zingiberales</taxon>
        <taxon>Musaceae</taxon>
        <taxon>Ensete</taxon>
    </lineage>
</organism>
<sequence>MLKFPFGCAGVKLKCIGASMGEKQPLTKKLPPTTTVNIPLDPQYHSNFIALIFVEQVGKLKVLCESFFKLKDIRLRLYIQEEVLFLFYLHSNILLYHVAVSVPTMWHVSATWRLCLRPRIIGACVLVVTFP</sequence>
<dbReference type="EMBL" id="AMZH03000710">
    <property type="protein sequence ID" value="RRT82369.1"/>
    <property type="molecule type" value="Genomic_DNA"/>
</dbReference>
<dbReference type="AlphaFoldDB" id="A0A427B1I2"/>